<feature type="signal peptide" evidence="2">
    <location>
        <begin position="1"/>
        <end position="29"/>
    </location>
</feature>
<protein>
    <submittedName>
        <fullName evidence="3">TRAP-type C4-dicarboxylate transport system, substrate-binding protein</fullName>
    </submittedName>
</protein>
<sequence>MKNNVPSCATRRSIAGAVAVAALTLSGCAGGVSGAGTGGGGAGEGFEYGASQDDVNELIEDLDPITLNFQPVAGSPTSIASPAGTVMKELVEERSNGKVEIEMVWGQAIAGYDEIPDALADGRLDLSYAIPTYSPTEFPAINDLATTTALLPSSPFLGEFLPHAVYNDIGWSNESVLSTYEEKGVVPLTPIIPSAGYYAFCGEPSISESGWQGSQVRIGSVAQSAMMQDLGASPVSMEHTEVFEALQRGTVDCNLGPAAVSAESGLVEAAENLTYTTDSSFPRAAGAFLAGSSFADLPLAYQQIIFDSNALASGGVVKGQTDGAAAVIRQAKEHGGDVSAFDQGAQDILRETSEELTADAVSNGSIDEDIAATIADSVERWTEELEESGLGDQGDTETFDEWYDEDADFNEFAALVYESSAAMDHRPS</sequence>
<dbReference type="InterPro" id="IPR038404">
    <property type="entry name" value="TRAP_DctP_sf"/>
</dbReference>
<organism evidence="3 4">
    <name type="scientific">Brevibacterium jeotgali</name>
    <dbReference type="NCBI Taxonomy" id="1262550"/>
    <lineage>
        <taxon>Bacteria</taxon>
        <taxon>Bacillati</taxon>
        <taxon>Actinomycetota</taxon>
        <taxon>Actinomycetes</taxon>
        <taxon>Micrococcales</taxon>
        <taxon>Brevibacteriaceae</taxon>
        <taxon>Brevibacterium</taxon>
    </lineage>
</organism>
<feature type="chain" id="PRO_5039125222" evidence="2">
    <location>
        <begin position="30"/>
        <end position="428"/>
    </location>
</feature>
<dbReference type="EMBL" id="FXZM01000007">
    <property type="protein sequence ID" value="SMY12104.1"/>
    <property type="molecule type" value="Genomic_DNA"/>
</dbReference>
<dbReference type="AlphaFoldDB" id="A0A2H1L5C0"/>
<dbReference type="PANTHER" id="PTHR33376:SF5">
    <property type="entry name" value="EXTRACYTOPLASMIC SOLUTE RECEPTOR PROTEIN"/>
    <property type="match status" value="1"/>
</dbReference>
<dbReference type="Gene3D" id="3.40.190.170">
    <property type="entry name" value="Bacterial extracellular solute-binding protein, family 7"/>
    <property type="match status" value="1"/>
</dbReference>
<dbReference type="RefSeq" id="WP_101589044.1">
    <property type="nucleotide sequence ID" value="NZ_FXZM01000007.1"/>
</dbReference>
<dbReference type="PANTHER" id="PTHR33376">
    <property type="match status" value="1"/>
</dbReference>
<accession>A0A2H1L5C0</accession>
<gene>
    <name evidence="3" type="ORF">BJEO58_01698</name>
</gene>
<dbReference type="GO" id="GO:0055085">
    <property type="term" value="P:transmembrane transport"/>
    <property type="evidence" value="ECO:0007669"/>
    <property type="project" value="InterPro"/>
</dbReference>
<keyword evidence="1 2" id="KW-0732">Signal</keyword>
<dbReference type="Pfam" id="PF03480">
    <property type="entry name" value="DctP"/>
    <property type="match status" value="1"/>
</dbReference>
<proteinExistence type="predicted"/>
<reference evidence="4" key="1">
    <citation type="submission" date="2017-03" db="EMBL/GenBank/DDBJ databases">
        <authorList>
            <person name="Monnet C."/>
        </authorList>
    </citation>
    <scope>NUCLEOTIDE SEQUENCE [LARGE SCALE GENOMIC DNA]</scope>
    <source>
        <strain evidence="4">SJ5-8</strain>
    </source>
</reference>
<dbReference type="OrthoDB" id="9815946at2"/>
<dbReference type="PROSITE" id="PS51257">
    <property type="entry name" value="PROKAR_LIPOPROTEIN"/>
    <property type="match status" value="1"/>
</dbReference>
<dbReference type="Proteomes" id="UP000234462">
    <property type="component" value="Unassembled WGS sequence"/>
</dbReference>
<evidence type="ECO:0000256" key="1">
    <source>
        <dbReference type="ARBA" id="ARBA00022729"/>
    </source>
</evidence>
<keyword evidence="4" id="KW-1185">Reference proteome</keyword>
<dbReference type="InterPro" id="IPR018389">
    <property type="entry name" value="DctP_fam"/>
</dbReference>
<evidence type="ECO:0000313" key="4">
    <source>
        <dbReference type="Proteomes" id="UP000234462"/>
    </source>
</evidence>
<evidence type="ECO:0000313" key="3">
    <source>
        <dbReference type="EMBL" id="SMY12104.1"/>
    </source>
</evidence>
<name>A0A2H1L5C0_9MICO</name>
<evidence type="ECO:0000256" key="2">
    <source>
        <dbReference type="SAM" id="SignalP"/>
    </source>
</evidence>